<reference evidence="1" key="1">
    <citation type="journal article" date="2021" name="Proc. Natl. Acad. Sci. U.S.A.">
        <title>A Catalog of Tens of Thousands of Viruses from Human Metagenomes Reveals Hidden Associations with Chronic Diseases.</title>
        <authorList>
            <person name="Tisza M.J."/>
            <person name="Buck C.B."/>
        </authorList>
    </citation>
    <scope>NUCLEOTIDE SEQUENCE</scope>
    <source>
        <strain evidence="1">CtPbe19</strain>
    </source>
</reference>
<protein>
    <submittedName>
        <fullName evidence="1">Head protein</fullName>
    </submittedName>
</protein>
<proteinExistence type="predicted"/>
<sequence length="374" mass="42954">MAQYNPFNPTSQTWSQIANKQAATEMQSGALNSNELILQYDPIYNKLVSQISYTMYRKLRVMQKWENLGRTAPMNAYPGILREIYMTARKGQNFAMDADTRPTTLNSYEIVNDTIDVRYHSAQFRWMYPWTIFDEELRRFSGGNGTTIAELTEMKMINSVNARNRFMDALRKETFFNMTKNVATELATNIDISNFATLSEDNAKLWLNIVDNLLFELEVGTSLYNKNNQFMQTQKADLQLVIPRQYFMNVMRRAFPDMYNPTSFEGILPSNLILIDTLGGDQLSEDGSTPATVTYDNHGMSLQNWTPTNSILPGDENVQAVIMHRDCIGFEDNLNETLFGPKDIEKLATPVRSHYWTKAYYTDLLPAIKLTKGE</sequence>
<evidence type="ECO:0000313" key="1">
    <source>
        <dbReference type="EMBL" id="DAE20453.1"/>
    </source>
</evidence>
<organism evidence="1">
    <name type="scientific">Podoviridae sp. ctPbe19</name>
    <dbReference type="NCBI Taxonomy" id="2826554"/>
    <lineage>
        <taxon>Viruses</taxon>
        <taxon>Duplodnaviria</taxon>
        <taxon>Heunggongvirae</taxon>
        <taxon>Uroviricota</taxon>
        <taxon>Caudoviricetes</taxon>
    </lineage>
</organism>
<accession>A0A8S5QNX6</accession>
<dbReference type="EMBL" id="BK015695">
    <property type="protein sequence ID" value="DAE20453.1"/>
    <property type="molecule type" value="Genomic_DNA"/>
</dbReference>
<name>A0A8S5QNX6_9CAUD</name>